<dbReference type="HOGENOM" id="CLU_3399387_0_0_1"/>
<dbReference type="EMBL" id="BN001306">
    <property type="protein sequence ID" value="CBF83926.1"/>
    <property type="molecule type" value="Genomic_DNA"/>
</dbReference>
<protein>
    <submittedName>
        <fullName evidence="1">Uncharacterized protein</fullName>
    </submittedName>
</protein>
<reference evidence="2" key="2">
    <citation type="journal article" date="2009" name="Fungal Genet. Biol.">
        <title>The 2008 update of the Aspergillus nidulans genome annotation: a community effort.</title>
        <authorList>
            <person name="Wortman J.R."/>
            <person name="Gilsenan J.M."/>
            <person name="Joardar V."/>
            <person name="Deegan J."/>
            <person name="Clutterbuck J."/>
            <person name="Andersen M.R."/>
            <person name="Archer D."/>
            <person name="Bencina M."/>
            <person name="Braus G."/>
            <person name="Coutinho P."/>
            <person name="von Dohren H."/>
            <person name="Doonan J."/>
            <person name="Driessen A.J."/>
            <person name="Durek P."/>
            <person name="Espeso E."/>
            <person name="Fekete E."/>
            <person name="Flipphi M."/>
            <person name="Estrada C.G."/>
            <person name="Geysens S."/>
            <person name="Goldman G."/>
            <person name="de Groot P.W."/>
            <person name="Hansen K."/>
            <person name="Harris S.D."/>
            <person name="Heinekamp T."/>
            <person name="Helmstaedt K."/>
            <person name="Henrissat B."/>
            <person name="Hofmann G."/>
            <person name="Homan T."/>
            <person name="Horio T."/>
            <person name="Horiuchi H."/>
            <person name="James S."/>
            <person name="Jones M."/>
            <person name="Karaffa L."/>
            <person name="Karanyi Z."/>
            <person name="Kato M."/>
            <person name="Keller N."/>
            <person name="Kelly D.E."/>
            <person name="Kiel J.A."/>
            <person name="Kim J.M."/>
            <person name="van der Klei I.J."/>
            <person name="Klis F.M."/>
            <person name="Kovalchuk A."/>
            <person name="Krasevec N."/>
            <person name="Kubicek C.P."/>
            <person name="Liu B."/>
            <person name="Maccabe A."/>
            <person name="Meyer V."/>
            <person name="Mirabito P."/>
            <person name="Miskei M."/>
            <person name="Mos M."/>
            <person name="Mullins J."/>
            <person name="Nelson D.R."/>
            <person name="Nielsen J."/>
            <person name="Oakley B.R."/>
            <person name="Osmani S.A."/>
            <person name="Pakula T."/>
            <person name="Paszewski A."/>
            <person name="Paulsen I."/>
            <person name="Pilsyk S."/>
            <person name="Pocsi I."/>
            <person name="Punt P.J."/>
            <person name="Ram A.F."/>
            <person name="Ren Q."/>
            <person name="Robellet X."/>
            <person name="Robson G."/>
            <person name="Seiboth B."/>
            <person name="van Solingen P."/>
            <person name="Specht T."/>
            <person name="Sun J."/>
            <person name="Taheri-Talesh N."/>
            <person name="Takeshita N."/>
            <person name="Ussery D."/>
            <person name="vanKuyk P.A."/>
            <person name="Visser H."/>
            <person name="van de Vondervoort P.J."/>
            <person name="de Vries R.P."/>
            <person name="Walton J."/>
            <person name="Xiang X."/>
            <person name="Xiong Y."/>
            <person name="Zeng A.P."/>
            <person name="Brandt B.W."/>
            <person name="Cornell M.J."/>
            <person name="van den Hondel C.A."/>
            <person name="Visser J."/>
            <person name="Oliver S.G."/>
            <person name="Turner G."/>
        </authorList>
    </citation>
    <scope>GENOME REANNOTATION</scope>
    <source>
        <strain evidence="2">FGSC A4 / ATCC 38163 / CBS 112.46 / NRRL 194 / M139</strain>
    </source>
</reference>
<dbReference type="KEGG" id="ani:ANIA_11369"/>
<dbReference type="GeneID" id="74896966"/>
<dbReference type="InParanoid" id="C8VJG2"/>
<reference evidence="2" key="1">
    <citation type="journal article" date="2005" name="Nature">
        <title>Sequencing of Aspergillus nidulans and comparative analysis with A. fumigatus and A. oryzae.</title>
        <authorList>
            <person name="Galagan J.E."/>
            <person name="Calvo S.E."/>
            <person name="Cuomo C."/>
            <person name="Ma L.J."/>
            <person name="Wortman J.R."/>
            <person name="Batzoglou S."/>
            <person name="Lee S.I."/>
            <person name="Basturkmen M."/>
            <person name="Spevak C.C."/>
            <person name="Clutterbuck J."/>
            <person name="Kapitonov V."/>
            <person name="Jurka J."/>
            <person name="Scazzocchio C."/>
            <person name="Farman M."/>
            <person name="Butler J."/>
            <person name="Purcell S."/>
            <person name="Harris S."/>
            <person name="Braus G.H."/>
            <person name="Draht O."/>
            <person name="Busch S."/>
            <person name="D'Enfert C."/>
            <person name="Bouchier C."/>
            <person name="Goldman G.H."/>
            <person name="Bell-Pedersen D."/>
            <person name="Griffiths-Jones S."/>
            <person name="Doonan J.H."/>
            <person name="Yu J."/>
            <person name="Vienken K."/>
            <person name="Pain A."/>
            <person name="Freitag M."/>
            <person name="Selker E.U."/>
            <person name="Archer D.B."/>
            <person name="Penalva M.A."/>
            <person name="Oakley B.R."/>
            <person name="Momany M."/>
            <person name="Tanaka T."/>
            <person name="Kumagai T."/>
            <person name="Asai K."/>
            <person name="Machida M."/>
            <person name="Nierman W.C."/>
            <person name="Denning D.W."/>
            <person name="Caddick M."/>
            <person name="Hynes M."/>
            <person name="Paoletti M."/>
            <person name="Fischer R."/>
            <person name="Miller B."/>
            <person name="Dyer P."/>
            <person name="Sachs M.S."/>
            <person name="Osmani S.A."/>
            <person name="Birren B.W."/>
        </authorList>
    </citation>
    <scope>NUCLEOTIDE SEQUENCE [LARGE SCALE GENOMIC DNA]</scope>
    <source>
        <strain evidence="2">FGSC A4 / ATCC 38163 / CBS 112.46 / NRRL 194 / M139</strain>
    </source>
</reference>
<evidence type="ECO:0000313" key="2">
    <source>
        <dbReference type="Proteomes" id="UP000000560"/>
    </source>
</evidence>
<keyword evidence="2" id="KW-1185">Reference proteome</keyword>
<evidence type="ECO:0000313" key="1">
    <source>
        <dbReference type="EMBL" id="CBF83926.1"/>
    </source>
</evidence>
<name>C8VJG2_EMENI</name>
<dbReference type="AlphaFoldDB" id="C8VJG2"/>
<organism evidence="1 2">
    <name type="scientific">Emericella nidulans (strain FGSC A4 / ATCC 38163 / CBS 112.46 / NRRL 194 / M139)</name>
    <name type="common">Aspergillus nidulans</name>
    <dbReference type="NCBI Taxonomy" id="227321"/>
    <lineage>
        <taxon>Eukaryota</taxon>
        <taxon>Fungi</taxon>
        <taxon>Dikarya</taxon>
        <taxon>Ascomycota</taxon>
        <taxon>Pezizomycotina</taxon>
        <taxon>Eurotiomycetes</taxon>
        <taxon>Eurotiomycetidae</taxon>
        <taxon>Eurotiales</taxon>
        <taxon>Aspergillaceae</taxon>
        <taxon>Aspergillus</taxon>
        <taxon>Aspergillus subgen. Nidulantes</taxon>
    </lineage>
</organism>
<proteinExistence type="predicted"/>
<gene>
    <name evidence="1" type="ORF">ANIA_11369</name>
</gene>
<sequence>MAFDDFAASSNCSESTWHFADAIQRWRAAVT</sequence>
<dbReference type="Proteomes" id="UP000000560">
    <property type="component" value="Chromosome VI"/>
</dbReference>
<accession>C8VJG2</accession>
<dbReference type="RefSeq" id="XP_050468526.1">
    <property type="nucleotide sequence ID" value="XM_050612624.1"/>
</dbReference>